<dbReference type="InterPro" id="IPR036134">
    <property type="entry name" value="Crypto/Photolyase_FAD-like_sf"/>
</dbReference>
<dbReference type="PANTHER" id="PTHR38657:SF1">
    <property type="entry name" value="SLR1343 PROTEIN"/>
    <property type="match status" value="1"/>
</dbReference>
<dbReference type="Pfam" id="PF04244">
    <property type="entry name" value="DPRP"/>
    <property type="match status" value="1"/>
</dbReference>
<dbReference type="EMBL" id="JAPMLD010000004">
    <property type="protein sequence ID" value="MDW4824775.1"/>
    <property type="molecule type" value="Genomic_DNA"/>
</dbReference>
<organism evidence="1 3">
    <name type="scientific">Shewanella fidelis</name>
    <dbReference type="NCBI Taxonomy" id="173509"/>
    <lineage>
        <taxon>Bacteria</taxon>
        <taxon>Pseudomonadati</taxon>
        <taxon>Pseudomonadota</taxon>
        <taxon>Gammaproteobacteria</taxon>
        <taxon>Alteromonadales</taxon>
        <taxon>Shewanellaceae</taxon>
        <taxon>Shewanella</taxon>
    </lineage>
</organism>
<dbReference type="Gene3D" id="1.10.579.10">
    <property type="entry name" value="DNA Cyclobutane Dipyrimidine Photolyase, subunit A, domain 3"/>
    <property type="match status" value="1"/>
</dbReference>
<dbReference type="Proteomes" id="UP001271263">
    <property type="component" value="Unassembled WGS sequence"/>
</dbReference>
<proteinExistence type="predicted"/>
<dbReference type="Gene3D" id="1.10.10.1710">
    <property type="entry name" value="Deoxyribodipyrimidine photolyase-related"/>
    <property type="match status" value="1"/>
</dbReference>
<dbReference type="InterPro" id="IPR052551">
    <property type="entry name" value="UV-DNA_repair_photolyase"/>
</dbReference>
<dbReference type="PANTHER" id="PTHR38657">
    <property type="entry name" value="SLR1343 PROTEIN"/>
    <property type="match status" value="1"/>
</dbReference>
<accession>A0AAW8NJJ4</accession>
<name>A0AAW8NJJ4_9GAMM</name>
<gene>
    <name evidence="1" type="ORF">OS133_03150</name>
    <name evidence="2" type="ORF">OS134_11960</name>
</gene>
<dbReference type="SUPFAM" id="SSF48173">
    <property type="entry name" value="Cryptochrome/photolyase FAD-binding domain"/>
    <property type="match status" value="1"/>
</dbReference>
<protein>
    <submittedName>
        <fullName evidence="1">Cryptochrome/photolyase family protein</fullName>
    </submittedName>
</protein>
<reference evidence="2 4" key="1">
    <citation type="journal article" date="2022" name="bioRxiv">
        <title>Prophages regulate Shewanella fidelis 3313 motility and biofilm formation: implications for gut colonization dynamics in Ciona robusta.</title>
        <authorList>
            <person name="Natarajan O."/>
            <person name="Gibboney S.L."/>
            <person name="Young M.N."/>
            <person name="Lim S.J."/>
            <person name="Pluta N."/>
            <person name="Atkinson C.G."/>
            <person name="Leigh B.A."/>
            <person name="Liberti A."/>
            <person name="Kees E.D."/>
            <person name="Breitbart M."/>
            <person name="Gralnick J.A."/>
            <person name="Dishaw L.J."/>
        </authorList>
    </citation>
    <scope>NUCLEOTIDE SEQUENCE [LARGE SCALE GENOMIC DNA]</scope>
    <source>
        <strain evidence="2 4">JG4066</strain>
    </source>
</reference>
<dbReference type="InterPro" id="IPR007357">
    <property type="entry name" value="PhrB-like"/>
</dbReference>
<keyword evidence="4" id="KW-1185">Reference proteome</keyword>
<evidence type="ECO:0000313" key="1">
    <source>
        <dbReference type="EMBL" id="MDR8522696.1"/>
    </source>
</evidence>
<dbReference type="RefSeq" id="WP_310653971.1">
    <property type="nucleotide sequence ID" value="NZ_JAPMLA010000005.1"/>
</dbReference>
<dbReference type="AlphaFoldDB" id="A0AAW8NJJ4"/>
<dbReference type="Proteomes" id="UP001259340">
    <property type="component" value="Unassembled WGS sequence"/>
</dbReference>
<evidence type="ECO:0000313" key="2">
    <source>
        <dbReference type="EMBL" id="MDW4824775.1"/>
    </source>
</evidence>
<dbReference type="Gene3D" id="3.40.50.620">
    <property type="entry name" value="HUPs"/>
    <property type="match status" value="1"/>
</dbReference>
<evidence type="ECO:0000313" key="3">
    <source>
        <dbReference type="Proteomes" id="UP001259340"/>
    </source>
</evidence>
<reference evidence="1" key="2">
    <citation type="submission" date="2022-11" db="EMBL/GenBank/DDBJ databases">
        <title>Prophages regulate Shewanella fidelis motility and biofilm formation: implications for gut colonization dynamics in Ciona robusta.</title>
        <authorList>
            <person name="Natarajan O."/>
            <person name="Gibboney S.L."/>
            <person name="Young M.N."/>
            <person name="Lim S.J."/>
            <person name="Pluta N."/>
            <person name="Atkinson C.G.F."/>
            <person name="Leigh B.A."/>
            <person name="Liberti A."/>
            <person name="Kees E."/>
            <person name="Breitbart M."/>
            <person name="Gralnick J."/>
            <person name="Dishaw L.J."/>
        </authorList>
    </citation>
    <scope>NUCLEOTIDE SEQUENCE</scope>
    <source>
        <strain evidence="1">3313</strain>
    </source>
</reference>
<sequence length="542" mass="62964">MSDHLPAKRLRLILGDQLNAAHTWYQQQDNDTLYVLAELKQETDYAKHHVQKVCAFFAAMQAFANALRNAGHRVLHLTLDDTAKYQDLPALLTGLMSQYQVREFHYQLPDEYRLRQQLSRFCRQLPIAVMAFETEHFYLSDAELKDYFSKGKKHRLEHFYRKMRRRFNLLMQGDAPAGGQWNYDADNRQKLKVADFEFVPAPLLFSNDVSDILTRLERHNIKTIGLAHSSLLWPITRHQANELLQYFCRHCLANFGRFQDAMTGKLDPSNQITNGQLTLESEQIPAQHNKQRSLYHSRLSFALNAKILSPQHVIDTAIASYQQADGAITLAQIEGFVRQILGWREFIRGVYWANMPEYARLNNLAAERQLPSWFWHGDTKMSCMQHAIKQSLDYAYAHHIQRLMVTGNFCLIAGINPDEVDAWYLGIYIDAIEWVEMPNTRGMSQFADGGIVGSKAYAASGNYINKMSDYCSDCHYKVKQTHSENACPLNALYWHFMQRHIEDFSSNPRTRMVYANWLKKPEQTQQLILQRAQYLLNNIENL</sequence>
<comment type="caution">
    <text evidence="1">The sequence shown here is derived from an EMBL/GenBank/DDBJ whole genome shotgun (WGS) entry which is preliminary data.</text>
</comment>
<dbReference type="Gene3D" id="1.25.40.80">
    <property type="match status" value="1"/>
</dbReference>
<dbReference type="InterPro" id="IPR014729">
    <property type="entry name" value="Rossmann-like_a/b/a_fold"/>
</dbReference>
<dbReference type="EMBL" id="JAPMLE010000001">
    <property type="protein sequence ID" value="MDR8522696.1"/>
    <property type="molecule type" value="Genomic_DNA"/>
</dbReference>
<evidence type="ECO:0000313" key="4">
    <source>
        <dbReference type="Proteomes" id="UP001271263"/>
    </source>
</evidence>